<dbReference type="PANTHER" id="PTHR40078">
    <property type="entry name" value="INTEGRAL MEMBRANE PROTEIN-RELATED"/>
    <property type="match status" value="1"/>
</dbReference>
<protein>
    <submittedName>
        <fullName evidence="2">Putative membrane protein YczE</fullName>
    </submittedName>
</protein>
<keyword evidence="3" id="KW-1185">Reference proteome</keyword>
<proteinExistence type="predicted"/>
<evidence type="ECO:0000313" key="2">
    <source>
        <dbReference type="EMBL" id="MBB5744106.1"/>
    </source>
</evidence>
<comment type="caution">
    <text evidence="2">The sequence shown here is derived from an EMBL/GenBank/DDBJ whole genome shotgun (WGS) entry which is preliminary data.</text>
</comment>
<organism evidence="2 3">
    <name type="scientific">Microbacterium ginsengiterrae</name>
    <dbReference type="NCBI Taxonomy" id="546115"/>
    <lineage>
        <taxon>Bacteria</taxon>
        <taxon>Bacillati</taxon>
        <taxon>Actinomycetota</taxon>
        <taxon>Actinomycetes</taxon>
        <taxon>Micrococcales</taxon>
        <taxon>Microbacteriaceae</taxon>
        <taxon>Microbacterium</taxon>
    </lineage>
</organism>
<dbReference type="EMBL" id="JACHMU010000001">
    <property type="protein sequence ID" value="MBB5744106.1"/>
    <property type="molecule type" value="Genomic_DNA"/>
</dbReference>
<feature type="transmembrane region" description="Helical" evidence="1">
    <location>
        <begin position="149"/>
        <end position="169"/>
    </location>
</feature>
<feature type="transmembrane region" description="Helical" evidence="1">
    <location>
        <begin position="51"/>
        <end position="71"/>
    </location>
</feature>
<feature type="transmembrane region" description="Helical" evidence="1">
    <location>
        <begin position="12"/>
        <end position="31"/>
    </location>
</feature>
<accession>A0A7W9CER7</accession>
<evidence type="ECO:0000313" key="3">
    <source>
        <dbReference type="Proteomes" id="UP000517712"/>
    </source>
</evidence>
<name>A0A7W9CER7_9MICO</name>
<feature type="transmembrane region" description="Helical" evidence="1">
    <location>
        <begin position="78"/>
        <end position="99"/>
    </location>
</feature>
<dbReference type="AlphaFoldDB" id="A0A7W9CER7"/>
<dbReference type="Pfam" id="PF19700">
    <property type="entry name" value="DUF6198"/>
    <property type="match status" value="1"/>
</dbReference>
<reference evidence="2 3" key="1">
    <citation type="submission" date="2020-08" db="EMBL/GenBank/DDBJ databases">
        <title>Sequencing the genomes of 1000 actinobacteria strains.</title>
        <authorList>
            <person name="Klenk H.-P."/>
        </authorList>
    </citation>
    <scope>NUCLEOTIDE SEQUENCE [LARGE SCALE GENOMIC DNA]</scope>
    <source>
        <strain evidence="2 3">DSM 24823</strain>
    </source>
</reference>
<feature type="transmembrane region" description="Helical" evidence="1">
    <location>
        <begin position="105"/>
        <end position="128"/>
    </location>
</feature>
<feature type="transmembrane region" description="Helical" evidence="1">
    <location>
        <begin position="175"/>
        <end position="195"/>
    </location>
</feature>
<dbReference type="InterPro" id="IPR038750">
    <property type="entry name" value="YczE/YyaS-like"/>
</dbReference>
<dbReference type="Proteomes" id="UP000517712">
    <property type="component" value="Unassembled WGS sequence"/>
</dbReference>
<gene>
    <name evidence="2" type="ORF">HD600_002603</name>
</gene>
<sequence>MSRMRGRRLPRRIAQLLVGLFLYGIGIAFMVRGGIGAAPWDVLSQGISHHVPLTFGVITILISVVVLLLWLPLRQRYGIGTLLNALLVGPSADVGLLVIPADAPLWVGVLFFVAGLLILSAATGLYIGARFGPGPRDGLMTGLHARTGWPIWIVRTGIEVVVVAIGWALGGTVGVGTVAFALLVGPLCQFFMRIFDIRLPARTETVPR</sequence>
<keyword evidence="1" id="KW-0472">Membrane</keyword>
<dbReference type="PANTHER" id="PTHR40078:SF1">
    <property type="entry name" value="INTEGRAL MEMBRANE PROTEIN"/>
    <property type="match status" value="1"/>
</dbReference>
<evidence type="ECO:0000256" key="1">
    <source>
        <dbReference type="SAM" id="Phobius"/>
    </source>
</evidence>
<keyword evidence="1" id="KW-0812">Transmembrane</keyword>
<keyword evidence="1" id="KW-1133">Transmembrane helix</keyword>